<dbReference type="Proteomes" id="UP000494163">
    <property type="component" value="Chromosome 3R"/>
</dbReference>
<proteinExistence type="predicted"/>
<dbReference type="EMBL" id="CP012526">
    <property type="protein sequence ID" value="ALC46266.1"/>
    <property type="molecule type" value="Genomic_DNA"/>
</dbReference>
<organism evidence="1 2">
    <name type="scientific">Drosophila busckii</name>
    <name type="common">Fruit fly</name>
    <dbReference type="NCBI Taxonomy" id="30019"/>
    <lineage>
        <taxon>Eukaryota</taxon>
        <taxon>Metazoa</taxon>
        <taxon>Ecdysozoa</taxon>
        <taxon>Arthropoda</taxon>
        <taxon>Hexapoda</taxon>
        <taxon>Insecta</taxon>
        <taxon>Pterygota</taxon>
        <taxon>Neoptera</taxon>
        <taxon>Endopterygota</taxon>
        <taxon>Diptera</taxon>
        <taxon>Brachycera</taxon>
        <taxon>Muscomorpha</taxon>
        <taxon>Ephydroidea</taxon>
        <taxon>Drosophilidae</taxon>
        <taxon>Drosophila</taxon>
    </lineage>
</organism>
<protein>
    <submittedName>
        <fullName evidence="1">CG6136</fullName>
    </submittedName>
</protein>
<dbReference type="AlphaFoldDB" id="A0A0M4EE83"/>
<name>A0A0M4EE83_DROBS</name>
<dbReference type="OMA" id="CWTHCRT"/>
<evidence type="ECO:0000313" key="2">
    <source>
        <dbReference type="Proteomes" id="UP000494163"/>
    </source>
</evidence>
<gene>
    <name evidence="1" type="ORF">Dbus_chr3Rg1016</name>
</gene>
<keyword evidence="2" id="KW-1185">Reference proteome</keyword>
<reference evidence="1 2" key="1">
    <citation type="submission" date="2015-08" db="EMBL/GenBank/DDBJ databases">
        <title>Ancestral chromatin configuration constrains chromatin evolution on differentiating sex chromosomes in Drosophila.</title>
        <authorList>
            <person name="Zhou Q."/>
            <person name="Bachtrog D."/>
        </authorList>
    </citation>
    <scope>NUCLEOTIDE SEQUENCE [LARGE SCALE GENOMIC DNA]</scope>
    <source>
        <tissue evidence="1">Whole larvae</tissue>
    </source>
</reference>
<sequence>MRDQLENVDFNNFNQQLNGMESKLQETDECNYRLAAQIDKLKRLLRINQIVVNKLQDNDKSIESMVDNEHETEQHAQVMQRVTEIEKKLLATMNLFNALKTQSNNCKDRARSSNAVLPEKLSALGGKLISIGNELLEVRRDKAAMECLANRLHSWPCKEPKSTTWTTCKTAVQNNMLCKLTLQEINTIVEPTKNIAQHRKLIQRVEQLLARSEHLNINSENFTKVRILSKVVLRALIKRKQLYELFTVNAKCKQTMAISNPYI</sequence>
<dbReference type="SMR" id="A0A0M4EE83"/>
<accession>A0A0M4EE83</accession>
<evidence type="ECO:0000313" key="1">
    <source>
        <dbReference type="EMBL" id="ALC46266.1"/>
    </source>
</evidence>